<sequence>MDIIGSSENNNTAYLTIFRTDWQFGGADGFQTAFK</sequence>
<dbReference type="EMBL" id="FR845703">
    <property type="protein sequence ID" value="CCA44131.1"/>
    <property type="molecule type" value="Genomic_DNA"/>
</dbReference>
<dbReference type="AlphaFoldDB" id="I4E467"/>
<protein>
    <submittedName>
        <fullName evidence="1">Uncharacterized protein</fullName>
    </submittedName>
</protein>
<reference evidence="1" key="1">
    <citation type="submission" date="2011-03" db="EMBL/GenBank/DDBJ databases">
        <title>Draft genome of Neisseria meningitidis strain alpha522.</title>
        <authorList>
            <person name="Schoen C."/>
            <person name="Blom J."/>
        </authorList>
    </citation>
    <scope>NUCLEOTIDE SEQUENCE</scope>
    <source>
        <strain evidence="1">Alpha522</strain>
    </source>
</reference>
<accession>I4E467</accession>
<proteinExistence type="predicted"/>
<gene>
    <name evidence="1" type="ORF">NMALPHA522_0590</name>
</gene>
<evidence type="ECO:0000313" key="1">
    <source>
        <dbReference type="EMBL" id="CCA44131.1"/>
    </source>
</evidence>
<name>I4E467_NEIME</name>
<organism evidence="1">
    <name type="scientific">Neisseria meningitidis alpha522</name>
    <dbReference type="NCBI Taxonomy" id="996307"/>
    <lineage>
        <taxon>Bacteria</taxon>
        <taxon>Pseudomonadati</taxon>
        <taxon>Pseudomonadota</taxon>
        <taxon>Betaproteobacteria</taxon>
        <taxon>Neisseriales</taxon>
        <taxon>Neisseriaceae</taxon>
        <taxon>Neisseria</taxon>
    </lineage>
</organism>